<feature type="compositionally biased region" description="Polar residues" evidence="1">
    <location>
        <begin position="213"/>
        <end position="223"/>
    </location>
</feature>
<dbReference type="EMBL" id="LK995542">
    <property type="protein sequence ID" value="CED92667.1"/>
    <property type="molecule type" value="Genomic_DNA"/>
</dbReference>
<evidence type="ECO:0000256" key="1">
    <source>
        <dbReference type="SAM" id="MobiDB-lite"/>
    </source>
</evidence>
<evidence type="ECO:0000256" key="2">
    <source>
        <dbReference type="SAM" id="Phobius"/>
    </source>
</evidence>
<keyword evidence="2" id="KW-1133">Transmembrane helix</keyword>
<keyword evidence="2" id="KW-0812">Transmembrane</keyword>
<dbReference type="InterPro" id="IPR050445">
    <property type="entry name" value="Bact_polysacc_biosynth/exp"/>
</dbReference>
<protein>
    <submittedName>
        <fullName evidence="3">Chain length determinant protein</fullName>
    </submittedName>
</protein>
<keyword evidence="2" id="KW-0472">Membrane</keyword>
<dbReference type="AlphaFoldDB" id="A0A1L7REX1"/>
<feature type="transmembrane region" description="Helical" evidence="2">
    <location>
        <begin position="178"/>
        <end position="197"/>
    </location>
</feature>
<dbReference type="PANTHER" id="PTHR32309:SF31">
    <property type="entry name" value="CAPSULAR EXOPOLYSACCHARIDE FAMILY"/>
    <property type="match status" value="1"/>
</dbReference>
<organism evidence="3">
    <name type="scientific">Actinomyces succiniciruminis</name>
    <dbReference type="NCBI Taxonomy" id="1522002"/>
    <lineage>
        <taxon>Bacteria</taxon>
        <taxon>Bacillati</taxon>
        <taxon>Actinomycetota</taxon>
        <taxon>Actinomycetes</taxon>
        <taxon>Actinomycetales</taxon>
        <taxon>Actinomycetaceae</taxon>
        <taxon>Actinomyces</taxon>
    </lineage>
</organism>
<feature type="transmembrane region" description="Helical" evidence="2">
    <location>
        <begin position="21"/>
        <end position="41"/>
    </location>
</feature>
<proteinExistence type="predicted"/>
<name>A0A1L7REX1_9ACTO</name>
<sequence length="223" mass="23021">MLRDPMYTDDILILLRKYAPLLVAHIVLGTLVGLIIAAASMPVYTSEASALVAAEGIKGANNVSSVSTITTGVMPTLVEIGTSDSVLTQVAESTGVDQAKVKHAVSVTNTENSLILEVTADASSAAEAQAIAAAEVEALREVIEGMSVRGQEETPLTLADIDEASLPSSPSGPSKMRYSLYGAVLGTVIGISVVLLLNQVSRTTDAHGEATADQPNEGTTRTS</sequence>
<reference evidence="3" key="1">
    <citation type="submission" date="2014-07" db="EMBL/GenBank/DDBJ databases">
        <authorList>
            <person name="Zhang J.E."/>
            <person name="Yang H."/>
            <person name="Guo J."/>
            <person name="Deng Z."/>
            <person name="Luo H."/>
            <person name="Luo M."/>
            <person name="Zhao B."/>
        </authorList>
    </citation>
    <scope>NUCLEOTIDE SEQUENCE</scope>
    <source>
        <strain evidence="3">AM4</strain>
    </source>
</reference>
<dbReference type="PANTHER" id="PTHR32309">
    <property type="entry name" value="TYROSINE-PROTEIN KINASE"/>
    <property type="match status" value="1"/>
</dbReference>
<accession>A0A1L7REX1</accession>
<gene>
    <name evidence="3" type="ORF">AAM4_2835</name>
</gene>
<feature type="region of interest" description="Disordered" evidence="1">
    <location>
        <begin position="204"/>
        <end position="223"/>
    </location>
</feature>
<evidence type="ECO:0000313" key="3">
    <source>
        <dbReference type="EMBL" id="CED92667.1"/>
    </source>
</evidence>